<protein>
    <recommendedName>
        <fullName evidence="6">Metallo-beta-lactamase domain-containing protein</fullName>
    </recommendedName>
</protein>
<feature type="region of interest" description="Disordered" evidence="5">
    <location>
        <begin position="1"/>
        <end position="23"/>
    </location>
</feature>
<evidence type="ECO:0000256" key="2">
    <source>
        <dbReference type="ARBA" id="ARBA00022723"/>
    </source>
</evidence>
<organism evidence="7">
    <name type="scientific">marine metagenome</name>
    <dbReference type="NCBI Taxonomy" id="408172"/>
    <lineage>
        <taxon>unclassified sequences</taxon>
        <taxon>metagenomes</taxon>
        <taxon>ecological metagenomes</taxon>
    </lineage>
</organism>
<comment type="cofactor">
    <cofactor evidence="1">
        <name>Zn(2+)</name>
        <dbReference type="ChEBI" id="CHEBI:29105"/>
    </cofactor>
</comment>
<feature type="domain" description="Metallo-beta-lactamase" evidence="6">
    <location>
        <begin position="51"/>
        <end position="211"/>
    </location>
</feature>
<dbReference type="GO" id="GO:0046872">
    <property type="term" value="F:metal ion binding"/>
    <property type="evidence" value="ECO:0007669"/>
    <property type="project" value="UniProtKB-KW"/>
</dbReference>
<dbReference type="EMBL" id="UINC01003943">
    <property type="protein sequence ID" value="SVA10541.1"/>
    <property type="molecule type" value="Genomic_DNA"/>
</dbReference>
<dbReference type="GO" id="GO:0016787">
    <property type="term" value="F:hydrolase activity"/>
    <property type="evidence" value="ECO:0007669"/>
    <property type="project" value="UniProtKB-KW"/>
</dbReference>
<evidence type="ECO:0000256" key="5">
    <source>
        <dbReference type="SAM" id="MobiDB-lite"/>
    </source>
</evidence>
<dbReference type="InterPro" id="IPR036866">
    <property type="entry name" value="RibonucZ/Hydroxyglut_hydro"/>
</dbReference>
<evidence type="ECO:0000259" key="6">
    <source>
        <dbReference type="SMART" id="SM00849"/>
    </source>
</evidence>
<reference evidence="7" key="1">
    <citation type="submission" date="2018-05" db="EMBL/GenBank/DDBJ databases">
        <authorList>
            <person name="Lanie J.A."/>
            <person name="Ng W.-L."/>
            <person name="Kazmierczak K.M."/>
            <person name="Andrzejewski T.M."/>
            <person name="Davidsen T.M."/>
            <person name="Wayne K.J."/>
            <person name="Tettelin H."/>
            <person name="Glass J.I."/>
            <person name="Rusch D."/>
            <person name="Podicherti R."/>
            <person name="Tsui H.-C.T."/>
            <person name="Winkler M.E."/>
        </authorList>
    </citation>
    <scope>NUCLEOTIDE SEQUENCE</scope>
</reference>
<dbReference type="SMART" id="SM00849">
    <property type="entry name" value="Lactamase_B"/>
    <property type="match status" value="1"/>
</dbReference>
<feature type="compositionally biased region" description="Low complexity" evidence="5">
    <location>
        <begin position="1"/>
        <end position="13"/>
    </location>
</feature>
<name>A0A381T4P6_9ZZZZ</name>
<evidence type="ECO:0000256" key="4">
    <source>
        <dbReference type="ARBA" id="ARBA00022833"/>
    </source>
</evidence>
<sequence>MSDTPSPTRPTSPHAGPCHHVDHPRPAVPGVSLHWCDEQAEIHRIVVGDFDNNVFILRCRQTGESVLIDAANEHDKLLELCRALDVRSVLETHGHFDHIQAVPAVREAGYRVAVTADDAAMLPSYDDVLEDEMVLQVGRLRLHTICTPGHTPGSICFRLEGSPILFSGDTLFPGGPGATSFEGGSFDAIIESIDRRLFASLPLDTIVLPGHGLDTTIGSERPCLDEWVTRGW</sequence>
<gene>
    <name evidence="7" type="ORF">METZ01_LOCUS63395</name>
</gene>
<dbReference type="PANTHER" id="PTHR46233">
    <property type="entry name" value="HYDROXYACYLGLUTATHIONE HYDROLASE GLOC"/>
    <property type="match status" value="1"/>
</dbReference>
<dbReference type="InterPro" id="IPR001279">
    <property type="entry name" value="Metallo-B-lactamas"/>
</dbReference>
<accession>A0A381T4P6</accession>
<evidence type="ECO:0000313" key="7">
    <source>
        <dbReference type="EMBL" id="SVA10541.1"/>
    </source>
</evidence>
<keyword evidence="2" id="KW-0479">Metal-binding</keyword>
<dbReference type="InterPro" id="IPR051453">
    <property type="entry name" value="MBL_Glyoxalase_II"/>
</dbReference>
<proteinExistence type="predicted"/>
<keyword evidence="4" id="KW-0862">Zinc</keyword>
<keyword evidence="3" id="KW-0378">Hydrolase</keyword>
<dbReference type="AlphaFoldDB" id="A0A381T4P6"/>
<dbReference type="PANTHER" id="PTHR46233:SF3">
    <property type="entry name" value="HYDROXYACYLGLUTATHIONE HYDROLASE GLOC"/>
    <property type="match status" value="1"/>
</dbReference>
<evidence type="ECO:0000256" key="1">
    <source>
        <dbReference type="ARBA" id="ARBA00001947"/>
    </source>
</evidence>
<dbReference type="Gene3D" id="3.60.15.10">
    <property type="entry name" value="Ribonuclease Z/Hydroxyacylglutathione hydrolase-like"/>
    <property type="match status" value="1"/>
</dbReference>
<dbReference type="Pfam" id="PF00753">
    <property type="entry name" value="Lactamase_B"/>
    <property type="match status" value="1"/>
</dbReference>
<dbReference type="CDD" id="cd06262">
    <property type="entry name" value="metallo-hydrolase-like_MBL-fold"/>
    <property type="match status" value="1"/>
</dbReference>
<evidence type="ECO:0000256" key="3">
    <source>
        <dbReference type="ARBA" id="ARBA00022801"/>
    </source>
</evidence>
<dbReference type="SUPFAM" id="SSF56281">
    <property type="entry name" value="Metallo-hydrolase/oxidoreductase"/>
    <property type="match status" value="1"/>
</dbReference>